<accession>A0A409Y036</accession>
<organism evidence="1 2">
    <name type="scientific">Gymnopilus dilepis</name>
    <dbReference type="NCBI Taxonomy" id="231916"/>
    <lineage>
        <taxon>Eukaryota</taxon>
        <taxon>Fungi</taxon>
        <taxon>Dikarya</taxon>
        <taxon>Basidiomycota</taxon>
        <taxon>Agaricomycotina</taxon>
        <taxon>Agaricomycetes</taxon>
        <taxon>Agaricomycetidae</taxon>
        <taxon>Agaricales</taxon>
        <taxon>Agaricineae</taxon>
        <taxon>Hymenogastraceae</taxon>
        <taxon>Gymnopilus</taxon>
    </lineage>
</organism>
<proteinExistence type="predicted"/>
<dbReference type="Proteomes" id="UP000284706">
    <property type="component" value="Unassembled WGS sequence"/>
</dbReference>
<dbReference type="OrthoDB" id="5401396at2759"/>
<evidence type="ECO:0000313" key="2">
    <source>
        <dbReference type="Proteomes" id="UP000284706"/>
    </source>
</evidence>
<dbReference type="Gene3D" id="2.60.20.10">
    <property type="entry name" value="Crystallins"/>
    <property type="match status" value="1"/>
</dbReference>
<dbReference type="EMBL" id="NHYE01001376">
    <property type="protein sequence ID" value="PPQ96380.1"/>
    <property type="molecule type" value="Genomic_DNA"/>
</dbReference>
<evidence type="ECO:0008006" key="3">
    <source>
        <dbReference type="Google" id="ProtNLM"/>
    </source>
</evidence>
<reference evidence="1 2" key="1">
    <citation type="journal article" date="2018" name="Evol. Lett.">
        <title>Horizontal gene cluster transfer increased hallucinogenic mushroom diversity.</title>
        <authorList>
            <person name="Reynolds H.T."/>
            <person name="Vijayakumar V."/>
            <person name="Gluck-Thaler E."/>
            <person name="Korotkin H.B."/>
            <person name="Matheny P.B."/>
            <person name="Slot J.C."/>
        </authorList>
    </citation>
    <scope>NUCLEOTIDE SEQUENCE [LARGE SCALE GENOMIC DNA]</scope>
    <source>
        <strain evidence="1 2">SRW20</strain>
    </source>
</reference>
<dbReference type="SUPFAM" id="SSF49695">
    <property type="entry name" value="gamma-Crystallin-like"/>
    <property type="match status" value="1"/>
</dbReference>
<sequence length="96" mass="10230">MLSLGVVSAWASKTLRVCTDMNFGGECVSMQYNGHECINLPANINDQISSASTIGNGHSCTLYEDNNCSGATFTLSGPVQFLSSFNDQMSSFKCSS</sequence>
<dbReference type="AlphaFoldDB" id="A0A409Y036"/>
<comment type="caution">
    <text evidence="1">The sequence shown here is derived from an EMBL/GenBank/DDBJ whole genome shotgun (WGS) entry which is preliminary data.</text>
</comment>
<evidence type="ECO:0000313" key="1">
    <source>
        <dbReference type="EMBL" id="PPQ96380.1"/>
    </source>
</evidence>
<keyword evidence="2" id="KW-1185">Reference proteome</keyword>
<dbReference type="InterPro" id="IPR011024">
    <property type="entry name" value="G_crystallin-like"/>
</dbReference>
<name>A0A409Y036_9AGAR</name>
<gene>
    <name evidence="1" type="ORF">CVT26_004982</name>
</gene>
<dbReference type="Pfam" id="PF03995">
    <property type="entry name" value="Inhibitor_I36"/>
    <property type="match status" value="1"/>
</dbReference>
<protein>
    <recommendedName>
        <fullName evidence="3">Beta/gamma crystallin 'Greek key' domain-containing protein</fullName>
    </recommendedName>
</protein>
<dbReference type="InParanoid" id="A0A409Y036"/>
<dbReference type="STRING" id="231916.A0A409Y036"/>